<dbReference type="Proteomes" id="UP000194435">
    <property type="component" value="Unassembled WGS sequence"/>
</dbReference>
<accession>A0A9X8SCK8</accession>
<evidence type="ECO:0000313" key="5">
    <source>
        <dbReference type="Proteomes" id="UP000194435"/>
    </source>
</evidence>
<protein>
    <submittedName>
        <fullName evidence="4">Phage capsid family protein</fullName>
    </submittedName>
</protein>
<evidence type="ECO:0000256" key="1">
    <source>
        <dbReference type="ARBA" id="ARBA00004328"/>
    </source>
</evidence>
<dbReference type="InterPro" id="IPR054612">
    <property type="entry name" value="Phage_capsid-like_C"/>
</dbReference>
<sequence length="399" mass="44698">MKIKSKFPFRVGLQFFAARSKTMMDMKRDLQMLGEEVVNASEALRSKLTDATITSEELADLKRAKSFAQERFDAAEAEYKEMEQEQRSRLQRQEPILAAENNEERMIAAKAEYYRSILTGQSVSEETRNLLGTKQTTSTGGEKFLPTTLSNQIVSEPKQKNPLRPKMTLTNIKGLERPKISFELDDDDFVTDEETAKELEVTGDKVSFGRHKVKVKARISDSVIHGSDLDLVTEVESALQAALAVKEKRLTFAESPKKGTEHMSLYEAGKIKAVTGGNMIEAIINALGDLGDDYQENVSVTMRRQDYYASLKELANGSTDLYKLQPEEVIGAPVTFCELAKSPVIGDFTFLHGNYDGGVIYDADKDVDKGEYIFVLTAWYDQHKVLSSAFRITEVKPTP</sequence>
<gene>
    <name evidence="4" type="ORF">BACERE00221_01991</name>
</gene>
<dbReference type="AlphaFoldDB" id="A0A9X8SCK8"/>
<evidence type="ECO:0000256" key="2">
    <source>
        <dbReference type="SAM" id="Coils"/>
    </source>
</evidence>
<evidence type="ECO:0000313" key="4">
    <source>
        <dbReference type="EMBL" id="SMD99557.1"/>
    </source>
</evidence>
<dbReference type="RefSeq" id="WP_086717743.1">
    <property type="nucleotide sequence ID" value="NZ_FWZC01000032.1"/>
</dbReference>
<dbReference type="SUPFAM" id="SSF56563">
    <property type="entry name" value="Major capsid protein gp5"/>
    <property type="match status" value="1"/>
</dbReference>
<organism evidence="4 5">
    <name type="scientific">Bacillus paranthracis</name>
    <dbReference type="NCBI Taxonomy" id="2026186"/>
    <lineage>
        <taxon>Bacteria</taxon>
        <taxon>Bacillati</taxon>
        <taxon>Bacillota</taxon>
        <taxon>Bacilli</taxon>
        <taxon>Bacillales</taxon>
        <taxon>Bacillaceae</taxon>
        <taxon>Bacillus</taxon>
        <taxon>Bacillus cereus group</taxon>
    </lineage>
</organism>
<name>A0A9X8SCK8_9BACI</name>
<keyword evidence="2" id="KW-0175">Coiled coil</keyword>
<dbReference type="InterPro" id="IPR024455">
    <property type="entry name" value="Phage_capsid"/>
</dbReference>
<feature type="coiled-coil region" evidence="2">
    <location>
        <begin position="58"/>
        <end position="92"/>
    </location>
</feature>
<evidence type="ECO:0000259" key="3">
    <source>
        <dbReference type="Pfam" id="PF05065"/>
    </source>
</evidence>
<dbReference type="EMBL" id="FWZC01000032">
    <property type="protein sequence ID" value="SMD99557.1"/>
    <property type="molecule type" value="Genomic_DNA"/>
</dbReference>
<reference evidence="4 5" key="1">
    <citation type="submission" date="2017-04" db="EMBL/GenBank/DDBJ databases">
        <authorList>
            <person name="Criscuolo A."/>
        </authorList>
    </citation>
    <scope>NUCLEOTIDE SEQUENCE [LARGE SCALE GENOMIC DNA]</scope>
    <source>
        <strain evidence="4">16-00221</strain>
    </source>
</reference>
<comment type="subcellular location">
    <subcellularLocation>
        <location evidence="1">Virion</location>
    </subcellularLocation>
</comment>
<comment type="caution">
    <text evidence="4">The sequence shown here is derived from an EMBL/GenBank/DDBJ whole genome shotgun (WGS) entry which is preliminary data.</text>
</comment>
<dbReference type="Pfam" id="PF05065">
    <property type="entry name" value="Phage_capsid"/>
    <property type="match status" value="1"/>
</dbReference>
<dbReference type="NCBIfam" id="TIGR01554">
    <property type="entry name" value="major_cap_HK97"/>
    <property type="match status" value="1"/>
</dbReference>
<proteinExistence type="predicted"/>
<feature type="domain" description="Phage capsid-like C-terminal" evidence="3">
    <location>
        <begin position="144"/>
        <end position="365"/>
    </location>
</feature>